<dbReference type="EMBL" id="AQGQ01000015">
    <property type="protein sequence ID" value="EOD56304.1"/>
    <property type="molecule type" value="Genomic_DNA"/>
</dbReference>
<comment type="caution">
    <text evidence="5">The sequence shown here is derived from an EMBL/GenBank/DDBJ whole genome shotgun (WGS) entry which is preliminary data.</text>
</comment>
<dbReference type="Pfam" id="PF04345">
    <property type="entry name" value="Chor_lyase"/>
    <property type="match status" value="1"/>
</dbReference>
<evidence type="ECO:0000256" key="4">
    <source>
        <dbReference type="HAMAP-Rule" id="MF_01632"/>
    </source>
</evidence>
<reference evidence="5 6" key="1">
    <citation type="journal article" date="2013" name="Genome Announc.">
        <title>Draft Genome Sequence of Aeromonas molluscorum Strain 848TT, Isolated from Bivalve Molluscs.</title>
        <authorList>
            <person name="Spataro N."/>
            <person name="Farfan M."/>
            <person name="Albarral V."/>
            <person name="Sanglas A."/>
            <person name="Loren J.G."/>
            <person name="Fuste M.C."/>
            <person name="Bosch E."/>
        </authorList>
    </citation>
    <scope>NUCLEOTIDE SEQUENCE [LARGE SCALE GENOMIC DNA]</scope>
    <source>
        <strain evidence="5 6">848</strain>
    </source>
</reference>
<dbReference type="Proteomes" id="UP000013526">
    <property type="component" value="Unassembled WGS sequence"/>
</dbReference>
<dbReference type="GO" id="GO:0005829">
    <property type="term" value="C:cytosol"/>
    <property type="evidence" value="ECO:0007669"/>
    <property type="project" value="TreeGrafter"/>
</dbReference>
<comment type="similarity">
    <text evidence="4">Belongs to the UbiC family.</text>
</comment>
<dbReference type="PATRIC" id="fig|1268236.3.peg.880"/>
<comment type="function">
    <text evidence="4">Removes the pyruvyl group from chorismate, with concomitant aromatization of the ring, to provide 4-hydroxybenzoate (4HB) for the ubiquinone pathway.</text>
</comment>
<keyword evidence="1 4" id="KW-0963">Cytoplasm</keyword>
<proteinExistence type="inferred from homology"/>
<feature type="binding site" evidence="4">
    <location>
        <position position="162"/>
    </location>
    <ligand>
        <name>substrate</name>
    </ligand>
</feature>
<dbReference type="OrthoDB" id="9789493at2"/>
<name>R1HD15_9GAMM</name>
<feature type="binding site" evidence="4">
    <location>
        <position position="37"/>
    </location>
    <ligand>
        <name>substrate</name>
    </ligand>
</feature>
<comment type="catalytic activity">
    <reaction evidence="4">
        <text>chorismate = 4-hydroxybenzoate + pyruvate</text>
        <dbReference type="Rhea" id="RHEA:16505"/>
        <dbReference type="ChEBI" id="CHEBI:15361"/>
        <dbReference type="ChEBI" id="CHEBI:17879"/>
        <dbReference type="ChEBI" id="CHEBI:29748"/>
        <dbReference type="EC" id="4.1.3.40"/>
    </reaction>
</comment>
<comment type="subcellular location">
    <subcellularLocation>
        <location evidence="4">Cytoplasm</location>
    </subcellularLocation>
</comment>
<accession>R1HD15</accession>
<evidence type="ECO:0000256" key="2">
    <source>
        <dbReference type="ARBA" id="ARBA00022688"/>
    </source>
</evidence>
<dbReference type="RefSeq" id="WP_005894052.1">
    <property type="nucleotide sequence ID" value="NZ_AQGQ01000015.1"/>
</dbReference>
<dbReference type="UniPathway" id="UPA00232"/>
<protein>
    <recommendedName>
        <fullName evidence="4">Probable chorismate pyruvate-lyase</fullName>
        <shortName evidence="4">CL</shortName>
        <shortName evidence="4">CPL</shortName>
        <ecNumber evidence="4">4.1.3.40</ecNumber>
    </recommendedName>
</protein>
<dbReference type="GO" id="GO:0042866">
    <property type="term" value="P:pyruvate biosynthetic process"/>
    <property type="evidence" value="ECO:0007669"/>
    <property type="project" value="UniProtKB-UniRule"/>
</dbReference>
<dbReference type="PANTHER" id="PTHR38683">
    <property type="entry name" value="CHORISMATE PYRUVATE-LYASE"/>
    <property type="match status" value="1"/>
</dbReference>
<dbReference type="InterPro" id="IPR028978">
    <property type="entry name" value="Chorismate_lyase_/UTRA_dom_sf"/>
</dbReference>
<feature type="binding site" evidence="4">
    <location>
        <position position="76"/>
    </location>
    <ligand>
        <name>substrate</name>
    </ligand>
</feature>
<keyword evidence="4 5" id="KW-0670">Pyruvate</keyword>
<evidence type="ECO:0000256" key="1">
    <source>
        <dbReference type="ARBA" id="ARBA00022490"/>
    </source>
</evidence>
<dbReference type="EC" id="4.1.3.40" evidence="4"/>
<dbReference type="InterPro" id="IPR007440">
    <property type="entry name" value="Chorismate--pyruvate_lyase"/>
</dbReference>
<keyword evidence="2 4" id="KW-0831">Ubiquinone biosynthesis</keyword>
<sequence length="174" mass="18904">MKSELTVPLMRISDWLAPASAMPPAELAPWLFDTGSMTARLRRHNDHFSLELLGHHQQALTPDEQALLGVVTGLRREVILHGDGGPAVLGWTLFADEALVGAALDQLGEQPLGERIFGAAPASRDCLQLARFELVDGVGESSAVWGRRSRLYLNGWPLLVHEVLLPGLARSSQS</sequence>
<dbReference type="GO" id="GO:0008813">
    <property type="term" value="F:chorismate lyase activity"/>
    <property type="evidence" value="ECO:0007669"/>
    <property type="project" value="UniProtKB-UniRule"/>
</dbReference>
<dbReference type="AlphaFoldDB" id="R1HD15"/>
<organism evidence="5 6">
    <name type="scientific">Aeromonas molluscorum 848</name>
    <dbReference type="NCBI Taxonomy" id="1268236"/>
    <lineage>
        <taxon>Bacteria</taxon>
        <taxon>Pseudomonadati</taxon>
        <taxon>Pseudomonadota</taxon>
        <taxon>Gammaproteobacteria</taxon>
        <taxon>Aeromonadales</taxon>
        <taxon>Aeromonadaceae</taxon>
        <taxon>Aeromonas</taxon>
    </lineage>
</organism>
<keyword evidence="6" id="KW-1185">Reference proteome</keyword>
<dbReference type="HAMAP" id="MF_01632">
    <property type="entry name" value="UbiC"/>
    <property type="match status" value="1"/>
</dbReference>
<comment type="pathway">
    <text evidence="4">Cofactor biosynthesis; ubiquinone biosynthesis.</text>
</comment>
<gene>
    <name evidence="4" type="primary">ubiC</name>
    <name evidence="5" type="ORF">G113_04408</name>
</gene>
<dbReference type="GO" id="GO:0006744">
    <property type="term" value="P:ubiquinone biosynthetic process"/>
    <property type="evidence" value="ECO:0007669"/>
    <property type="project" value="UniProtKB-UniRule"/>
</dbReference>
<evidence type="ECO:0000256" key="3">
    <source>
        <dbReference type="ARBA" id="ARBA00023239"/>
    </source>
</evidence>
<dbReference type="PANTHER" id="PTHR38683:SF1">
    <property type="entry name" value="CHORISMATE PYRUVATE-LYASE"/>
    <property type="match status" value="1"/>
</dbReference>
<evidence type="ECO:0000313" key="6">
    <source>
        <dbReference type="Proteomes" id="UP000013526"/>
    </source>
</evidence>
<evidence type="ECO:0000313" key="5">
    <source>
        <dbReference type="EMBL" id="EOD56304.1"/>
    </source>
</evidence>
<dbReference type="SUPFAM" id="SSF64288">
    <property type="entry name" value="Chorismate lyase-like"/>
    <property type="match status" value="1"/>
</dbReference>
<feature type="binding site" evidence="4">
    <location>
        <position position="112"/>
    </location>
    <ligand>
        <name>substrate</name>
    </ligand>
</feature>
<dbReference type="Gene3D" id="3.40.1410.10">
    <property type="entry name" value="Chorismate lyase-like"/>
    <property type="match status" value="1"/>
</dbReference>
<keyword evidence="3 4" id="KW-0456">Lyase</keyword>